<comment type="caution">
    <text evidence="2">The sequence shown here is derived from an EMBL/GenBank/DDBJ whole genome shotgun (WGS) entry which is preliminary data.</text>
</comment>
<dbReference type="EMBL" id="BAAAPO010000021">
    <property type="protein sequence ID" value="GAA1788764.1"/>
    <property type="molecule type" value="Genomic_DNA"/>
</dbReference>
<gene>
    <name evidence="2" type="ORF">GCM10009811_12080</name>
</gene>
<keyword evidence="3" id="KW-1185">Reference proteome</keyword>
<protein>
    <submittedName>
        <fullName evidence="2">Uncharacterized protein</fullName>
    </submittedName>
</protein>
<feature type="compositionally biased region" description="Basic and acidic residues" evidence="1">
    <location>
        <begin position="226"/>
        <end position="245"/>
    </location>
</feature>
<proteinExistence type="predicted"/>
<evidence type="ECO:0000313" key="3">
    <source>
        <dbReference type="Proteomes" id="UP001499938"/>
    </source>
</evidence>
<feature type="compositionally biased region" description="Basic and acidic residues" evidence="1">
    <location>
        <begin position="191"/>
        <end position="205"/>
    </location>
</feature>
<accession>A0ABN2LHM0</accession>
<name>A0ABN2LHM0_9MICO</name>
<evidence type="ECO:0000313" key="2">
    <source>
        <dbReference type="EMBL" id="GAA1788764.1"/>
    </source>
</evidence>
<sequence length="245" mass="26433">MRGDLVEQVEEFRKATFEPSGQPRAELVDRDEVGGVSGDRLLGRRDEIGTALQRTPPNDGEDTGDRWAEDVGEEVRIEGDQPLRGPLPGQRPVSPPGRVQRAPDGEQSGGQDGHVPEDVDKPGLDRQQISGRGVGAGAQGAVDGGERQRSGDHGPPAVGPRHADEGDHAVFGPPQFAQRAAVPRCTPQQPGEDHGAGRRDKDDRWPAANRQHHAGQATDHGQQQPDPRRSVRQAKADDRADRHVE</sequence>
<reference evidence="2 3" key="1">
    <citation type="journal article" date="2019" name="Int. J. Syst. Evol. Microbiol.">
        <title>The Global Catalogue of Microorganisms (GCM) 10K type strain sequencing project: providing services to taxonomists for standard genome sequencing and annotation.</title>
        <authorList>
            <consortium name="The Broad Institute Genomics Platform"/>
            <consortium name="The Broad Institute Genome Sequencing Center for Infectious Disease"/>
            <person name="Wu L."/>
            <person name="Ma J."/>
        </authorList>
    </citation>
    <scope>NUCLEOTIDE SEQUENCE [LARGE SCALE GENOMIC DNA]</scope>
    <source>
        <strain evidence="2 3">JCM 15592</strain>
    </source>
</reference>
<dbReference type="Proteomes" id="UP001499938">
    <property type="component" value="Unassembled WGS sequence"/>
</dbReference>
<feature type="compositionally biased region" description="Basic and acidic residues" evidence="1">
    <location>
        <begin position="114"/>
        <end position="124"/>
    </location>
</feature>
<feature type="region of interest" description="Disordered" evidence="1">
    <location>
        <begin position="13"/>
        <end position="245"/>
    </location>
</feature>
<organism evidence="2 3">
    <name type="scientific">Nostocoides veronense</name>
    <dbReference type="NCBI Taxonomy" id="330836"/>
    <lineage>
        <taxon>Bacteria</taxon>
        <taxon>Bacillati</taxon>
        <taxon>Actinomycetota</taxon>
        <taxon>Actinomycetes</taxon>
        <taxon>Micrococcales</taxon>
        <taxon>Intrasporangiaceae</taxon>
        <taxon>Nostocoides</taxon>
    </lineage>
</organism>
<feature type="compositionally biased region" description="Basic and acidic residues" evidence="1">
    <location>
        <begin position="63"/>
        <end position="81"/>
    </location>
</feature>
<evidence type="ECO:0000256" key="1">
    <source>
        <dbReference type="SAM" id="MobiDB-lite"/>
    </source>
</evidence>